<evidence type="ECO:0000259" key="6">
    <source>
        <dbReference type="Pfam" id="PF00206"/>
    </source>
</evidence>
<dbReference type="Proteomes" id="UP001494902">
    <property type="component" value="Unassembled WGS sequence"/>
</dbReference>
<gene>
    <name evidence="8" type="ORF">WIS52_10525</name>
</gene>
<name>A0ABV1KC43_9PSEU</name>
<dbReference type="InterPro" id="IPR029419">
    <property type="entry name" value="Arg_succ_lyase_C"/>
</dbReference>
<dbReference type="Gene3D" id="1.20.200.10">
    <property type="entry name" value="Fumarase/aspartase (Central domain)"/>
    <property type="match status" value="1"/>
</dbReference>
<dbReference type="SUPFAM" id="SSF48557">
    <property type="entry name" value="L-aspartase-like"/>
    <property type="match status" value="1"/>
</dbReference>
<feature type="domain" description="Fumarate lyase N-terminal" evidence="6">
    <location>
        <begin position="124"/>
        <end position="316"/>
    </location>
</feature>
<evidence type="ECO:0000256" key="3">
    <source>
        <dbReference type="ARBA" id="ARBA00022571"/>
    </source>
</evidence>
<dbReference type="Gene3D" id="1.10.275.10">
    <property type="entry name" value="Fumarase/aspartase (N-terminal domain)"/>
    <property type="match status" value="1"/>
</dbReference>
<dbReference type="PANTHER" id="PTHR43814">
    <property type="entry name" value="ARGININOSUCCINATE LYASE"/>
    <property type="match status" value="1"/>
</dbReference>
<keyword evidence="3" id="KW-0055">Arginine biosynthesis</keyword>
<comment type="caution">
    <text evidence="8">The sequence shown here is derived from an EMBL/GenBank/DDBJ whole genome shotgun (WGS) entry which is preliminary data.</text>
</comment>
<dbReference type="EMBL" id="JBEDNQ010000004">
    <property type="protein sequence ID" value="MEQ3550908.1"/>
    <property type="molecule type" value="Genomic_DNA"/>
</dbReference>
<sequence length="522" mass="56701">MTRTSRRPLWRHARSLAVPAVVGLLLTTGLASSQEQSLDVRPAAGVTAQQQEQDRDQFFWLAQMNKATTVINSDEGLLDPEKATDIAAALRKVILDAEAPDAERPSTVVNFEPLLIEAGGPDVTLLHAGRSSQDMHATYRAAILRDEMLGLADQLNTTSRTLVELAAEHTGTIVPNYTNGVAAQPNSYAHYLLGHAAGFDRDAERIRQAYARIDRSAMGTTVLNGTGWPLNRERMAEYLGFAGVVDNAYDASQISSMDQPVEVGSIVTSVALRTGNLVEDVLTQYSQTRPWILLEEGDGNTYVSSAMPQKANPGLLNDTRSDASHAVTLAQGPVVQTHNITPGMPDPKDVSNNSEMVEAGATALEGLDEALQALVIDPERALEEVNSDWTASQEIADVLMRDHDLPFREGHHVASEIVDFARANDIRPLDFPYAEAQRIYTETVPGQELPLTEEQFRAALDPVAIVNNRATSGGSQPAELDRMITEAQARLTTQDEWIAARRGHIADSLASLDRDFAGIVQG</sequence>
<dbReference type="InterPro" id="IPR009049">
    <property type="entry name" value="Argininosuccinate_lyase"/>
</dbReference>
<dbReference type="Pfam" id="PF14698">
    <property type="entry name" value="ASL_C2"/>
    <property type="match status" value="1"/>
</dbReference>
<dbReference type="PRINTS" id="PR00145">
    <property type="entry name" value="ARGSUCLYASE"/>
</dbReference>
<keyword evidence="9" id="KW-1185">Reference proteome</keyword>
<keyword evidence="5 8" id="KW-0456">Lyase</keyword>
<dbReference type="RefSeq" id="WP_349297990.1">
    <property type="nucleotide sequence ID" value="NZ_JBEDNQ010000004.1"/>
</dbReference>
<proteinExistence type="predicted"/>
<evidence type="ECO:0000256" key="5">
    <source>
        <dbReference type="ARBA" id="ARBA00023239"/>
    </source>
</evidence>
<protein>
    <recommendedName>
        <fullName evidence="2">argininosuccinate lyase</fullName>
        <ecNumber evidence="2">4.3.2.1</ecNumber>
    </recommendedName>
</protein>
<dbReference type="InterPro" id="IPR024083">
    <property type="entry name" value="Fumarase/histidase_N"/>
</dbReference>
<dbReference type="CDD" id="cd01359">
    <property type="entry name" value="Argininosuccinate_lyase"/>
    <property type="match status" value="1"/>
</dbReference>
<dbReference type="InterPro" id="IPR000362">
    <property type="entry name" value="Fumarate_lyase_fam"/>
</dbReference>
<dbReference type="EC" id="4.3.2.1" evidence="2"/>
<dbReference type="GO" id="GO:0016829">
    <property type="term" value="F:lyase activity"/>
    <property type="evidence" value="ECO:0007669"/>
    <property type="project" value="UniProtKB-KW"/>
</dbReference>
<organism evidence="8 9">
    <name type="scientific">Pseudonocardia nematodicida</name>
    <dbReference type="NCBI Taxonomy" id="1206997"/>
    <lineage>
        <taxon>Bacteria</taxon>
        <taxon>Bacillati</taxon>
        <taxon>Actinomycetota</taxon>
        <taxon>Actinomycetes</taxon>
        <taxon>Pseudonocardiales</taxon>
        <taxon>Pseudonocardiaceae</taxon>
        <taxon>Pseudonocardia</taxon>
    </lineage>
</organism>
<dbReference type="InterPro" id="IPR008948">
    <property type="entry name" value="L-Aspartase-like"/>
</dbReference>
<dbReference type="PANTHER" id="PTHR43814:SF1">
    <property type="entry name" value="ARGININOSUCCINATE LYASE"/>
    <property type="match status" value="1"/>
</dbReference>
<dbReference type="Gene3D" id="1.10.40.30">
    <property type="entry name" value="Fumarase/aspartase (C-terminal domain)"/>
    <property type="match status" value="1"/>
</dbReference>
<dbReference type="InterPro" id="IPR022761">
    <property type="entry name" value="Fumarate_lyase_N"/>
</dbReference>
<evidence type="ECO:0000313" key="9">
    <source>
        <dbReference type="Proteomes" id="UP001494902"/>
    </source>
</evidence>
<evidence type="ECO:0000256" key="4">
    <source>
        <dbReference type="ARBA" id="ARBA00022605"/>
    </source>
</evidence>
<dbReference type="Pfam" id="PF00206">
    <property type="entry name" value="Lyase_1"/>
    <property type="match status" value="1"/>
</dbReference>
<reference evidence="8 9" key="1">
    <citation type="submission" date="2024-03" db="EMBL/GenBank/DDBJ databases">
        <title>Draft genome sequence of Pseudonocardia nematodicida JCM 31783.</title>
        <authorList>
            <person name="Butdee W."/>
            <person name="Duangmal K."/>
        </authorList>
    </citation>
    <scope>NUCLEOTIDE SEQUENCE [LARGE SCALE GENOMIC DNA]</scope>
    <source>
        <strain evidence="8 9">JCM 31783</strain>
    </source>
</reference>
<evidence type="ECO:0000259" key="7">
    <source>
        <dbReference type="Pfam" id="PF14698"/>
    </source>
</evidence>
<feature type="domain" description="Argininosuccinate lyase C-terminal" evidence="7">
    <location>
        <begin position="394"/>
        <end position="467"/>
    </location>
</feature>
<evidence type="ECO:0000256" key="1">
    <source>
        <dbReference type="ARBA" id="ARBA00004941"/>
    </source>
</evidence>
<evidence type="ECO:0000313" key="8">
    <source>
        <dbReference type="EMBL" id="MEQ3550908.1"/>
    </source>
</evidence>
<keyword evidence="4" id="KW-0028">Amino-acid biosynthesis</keyword>
<accession>A0ABV1KC43</accession>
<comment type="pathway">
    <text evidence="1">Amino-acid biosynthesis; L-arginine biosynthesis; L-arginine from L-ornithine and carbamoyl phosphate: step 3/3.</text>
</comment>
<evidence type="ECO:0000256" key="2">
    <source>
        <dbReference type="ARBA" id="ARBA00012338"/>
    </source>
</evidence>
<dbReference type="PRINTS" id="PR00149">
    <property type="entry name" value="FUMRATELYASE"/>
</dbReference>